<accession>G0P9B6</accession>
<dbReference type="HOGENOM" id="CLU_036538_0_0_1"/>
<protein>
    <submittedName>
        <fullName evidence="4">Uncharacterized protein</fullName>
    </submittedName>
</protein>
<dbReference type="InParanoid" id="G0P9B6"/>
<keyword evidence="2" id="KW-0472">Membrane</keyword>
<keyword evidence="2" id="KW-1133">Transmembrane helix</keyword>
<dbReference type="STRING" id="135651.G0P9B6"/>
<organism evidence="5">
    <name type="scientific">Caenorhabditis brenneri</name>
    <name type="common">Nematode worm</name>
    <dbReference type="NCBI Taxonomy" id="135651"/>
    <lineage>
        <taxon>Eukaryota</taxon>
        <taxon>Metazoa</taxon>
        <taxon>Ecdysozoa</taxon>
        <taxon>Nematoda</taxon>
        <taxon>Chromadorea</taxon>
        <taxon>Rhabditida</taxon>
        <taxon>Rhabditina</taxon>
        <taxon>Rhabditomorpha</taxon>
        <taxon>Rhabditoidea</taxon>
        <taxon>Rhabditidae</taxon>
        <taxon>Peloderinae</taxon>
        <taxon>Caenorhabditis</taxon>
    </lineage>
</organism>
<dbReference type="OrthoDB" id="5871804at2759"/>
<feature type="chain" id="PRO_5003407025" evidence="3">
    <location>
        <begin position="24"/>
        <end position="540"/>
    </location>
</feature>
<keyword evidence="3" id="KW-0732">Signal</keyword>
<dbReference type="AlphaFoldDB" id="G0P9B6"/>
<sequence length="540" mass="60500">MRIRKRDPLLLITLFSLISPLISTVPKEFTDPCLDGENIDPFVMTMPPRFANLTPPWIRADGTFAKITKSNGLSYQWSWLKSLDVKGLTKRVDDVIGFLTDNECFFVPIGPSVRSSILGQKAVYLSGEVSCELNELYDKCIAAFGATECSLYPIEDGGWGAYRLEIGDASSNRSTFEMRAEPIVLHEWRSLIGSTPDKWRFTVDMLALFDNGAGGVYAIDPSQKGYGHLCEKKLAPATEDWAEWSKNQPVKIMGFYELKSNGFSAKNESLHTFINNEVKVMDKRQAQKFYCENVLKGVANLEGSTPICHTKFPQRDDQKWIVTMRNTMMSEMGKNWNSSMGAAAEELEAVFCTDRQFVDIRSRLLHKVTSSYDGTLITQKPKLIEEGRPMIKDSAQVHSRPILEMSGQEPPLPPEYPNSPRAQPNEHLEFVEPPVEGAGMDPIAIQVHRSMDPDEAEQEEDLEASRAEIGVTAEPPPNDLHLQNQMHDDLPVMRFDKVEENGLPDVAASAMDMRDMSSGAAFFSSISIPFLIVLLYSLIL</sequence>
<feature type="signal peptide" evidence="3">
    <location>
        <begin position="1"/>
        <end position="23"/>
    </location>
</feature>
<feature type="region of interest" description="Disordered" evidence="1">
    <location>
        <begin position="404"/>
        <end position="425"/>
    </location>
</feature>
<reference evidence="5" key="1">
    <citation type="submission" date="2011-07" db="EMBL/GenBank/DDBJ databases">
        <authorList>
            <consortium name="Caenorhabditis brenneri Sequencing and Analysis Consortium"/>
            <person name="Wilson R.K."/>
        </authorList>
    </citation>
    <scope>NUCLEOTIDE SEQUENCE [LARGE SCALE GENOMIC DNA]</scope>
    <source>
        <strain evidence="5">PB2801</strain>
    </source>
</reference>
<keyword evidence="5" id="KW-1185">Reference proteome</keyword>
<evidence type="ECO:0000256" key="3">
    <source>
        <dbReference type="SAM" id="SignalP"/>
    </source>
</evidence>
<proteinExistence type="predicted"/>
<keyword evidence="2" id="KW-0812">Transmembrane</keyword>
<evidence type="ECO:0000313" key="5">
    <source>
        <dbReference type="Proteomes" id="UP000008068"/>
    </source>
</evidence>
<gene>
    <name evidence="4" type="ORF">CAEBREN_29585</name>
</gene>
<feature type="transmembrane region" description="Helical" evidence="2">
    <location>
        <begin position="519"/>
        <end position="539"/>
    </location>
</feature>
<evidence type="ECO:0000256" key="2">
    <source>
        <dbReference type="SAM" id="Phobius"/>
    </source>
</evidence>
<dbReference type="EMBL" id="GL380148">
    <property type="protein sequence ID" value="EGT48427.1"/>
    <property type="molecule type" value="Genomic_DNA"/>
</dbReference>
<evidence type="ECO:0000256" key="1">
    <source>
        <dbReference type="SAM" id="MobiDB-lite"/>
    </source>
</evidence>
<dbReference type="eggNOG" id="ENOG502TH44">
    <property type="taxonomic scope" value="Eukaryota"/>
</dbReference>
<name>G0P9B6_CAEBE</name>
<dbReference type="FunCoup" id="G0P9B6">
    <property type="interactions" value="1632"/>
</dbReference>
<dbReference type="Proteomes" id="UP000008068">
    <property type="component" value="Unassembled WGS sequence"/>
</dbReference>
<evidence type="ECO:0000313" key="4">
    <source>
        <dbReference type="EMBL" id="EGT48427.1"/>
    </source>
</evidence>